<keyword evidence="3" id="KW-1185">Reference proteome</keyword>
<dbReference type="Pfam" id="PF02190">
    <property type="entry name" value="LON_substr_bdg"/>
    <property type="match status" value="1"/>
</dbReference>
<comment type="caution">
    <text evidence="2">The sequence shown here is derived from an EMBL/GenBank/DDBJ whole genome shotgun (WGS) entry which is preliminary data.</text>
</comment>
<reference evidence="2 3" key="1">
    <citation type="journal article" date="2016" name="J. Microbiol.">
        <title>Dankookia rubra gen. nov., sp. nov., an alphaproteobacterium isolated from sediment of a shallow stream.</title>
        <authorList>
            <person name="Kim W.H."/>
            <person name="Kim D.H."/>
            <person name="Kang K."/>
            <person name="Ahn T.Y."/>
        </authorList>
    </citation>
    <scope>NUCLEOTIDE SEQUENCE [LARGE SCALE GENOMIC DNA]</scope>
    <source>
        <strain evidence="2 3">JCM30602</strain>
    </source>
</reference>
<dbReference type="InterPro" id="IPR046336">
    <property type="entry name" value="Lon_prtase_N_sf"/>
</dbReference>
<gene>
    <name evidence="2" type="ORF">E2C06_30205</name>
</gene>
<proteinExistence type="predicted"/>
<dbReference type="SUPFAM" id="SSF88697">
    <property type="entry name" value="PUA domain-like"/>
    <property type="match status" value="1"/>
</dbReference>
<dbReference type="InterPro" id="IPR015947">
    <property type="entry name" value="PUA-like_sf"/>
</dbReference>
<dbReference type="EMBL" id="SMSJ01000091">
    <property type="protein sequence ID" value="TDH58888.1"/>
    <property type="molecule type" value="Genomic_DNA"/>
</dbReference>
<dbReference type="Gene3D" id="2.30.130.40">
    <property type="entry name" value="LON domain-like"/>
    <property type="match status" value="1"/>
</dbReference>
<evidence type="ECO:0000259" key="1">
    <source>
        <dbReference type="PROSITE" id="PS51787"/>
    </source>
</evidence>
<dbReference type="PANTHER" id="PTHR46732:SF8">
    <property type="entry name" value="ATP-DEPENDENT PROTEASE LA (LON) DOMAIN PROTEIN"/>
    <property type="match status" value="1"/>
</dbReference>
<evidence type="ECO:0000313" key="2">
    <source>
        <dbReference type="EMBL" id="TDH58888.1"/>
    </source>
</evidence>
<dbReference type="Proteomes" id="UP000295096">
    <property type="component" value="Unassembled WGS sequence"/>
</dbReference>
<name>A0A4R5Q8T2_9PROT</name>
<dbReference type="PROSITE" id="PS51787">
    <property type="entry name" value="LON_N"/>
    <property type="match status" value="1"/>
</dbReference>
<dbReference type="InterPro" id="IPR003111">
    <property type="entry name" value="Lon_prtase_N"/>
</dbReference>
<organism evidence="2 3">
    <name type="scientific">Dankookia rubra</name>
    <dbReference type="NCBI Taxonomy" id="1442381"/>
    <lineage>
        <taxon>Bacteria</taxon>
        <taxon>Pseudomonadati</taxon>
        <taxon>Pseudomonadota</taxon>
        <taxon>Alphaproteobacteria</taxon>
        <taxon>Acetobacterales</taxon>
        <taxon>Roseomonadaceae</taxon>
        <taxon>Dankookia</taxon>
    </lineage>
</organism>
<protein>
    <submittedName>
        <fullName evidence="2">Peptidase S16</fullName>
    </submittedName>
</protein>
<accession>A0A4R5Q8T2</accession>
<dbReference type="PANTHER" id="PTHR46732">
    <property type="entry name" value="ATP-DEPENDENT PROTEASE LA (LON) DOMAIN PROTEIN"/>
    <property type="match status" value="1"/>
</dbReference>
<dbReference type="RefSeq" id="WP_133292293.1">
    <property type="nucleotide sequence ID" value="NZ_SMSJ01000091.1"/>
</dbReference>
<sequence>MAAFHPSLDQLPPEIAVFPLPGALLLPGGRLPLNIFEPRYLAMTQDSLATGRMFGMIQPEPGAPHGAAGPGLYRIGCLGRLSSFAETEDGRLLITLTGVIRFRVAEELAMRRGYRRVRADYAGFEADLDLGDKPVGVDHATLLGALRPFFQARGIEANWEAIEQTSEEMLVLTLAMVCPFEVREKQALLVAATPEERAEMLVSLLRIGAHAEPGGGDMPPDRKPS</sequence>
<dbReference type="OrthoDB" id="9806457at2"/>
<dbReference type="AlphaFoldDB" id="A0A4R5Q8T2"/>
<dbReference type="SMART" id="SM00464">
    <property type="entry name" value="LON"/>
    <property type="match status" value="1"/>
</dbReference>
<feature type="domain" description="Lon N-terminal" evidence="1">
    <location>
        <begin position="15"/>
        <end position="209"/>
    </location>
</feature>
<evidence type="ECO:0000313" key="3">
    <source>
        <dbReference type="Proteomes" id="UP000295096"/>
    </source>
</evidence>